<evidence type="ECO:0000256" key="5">
    <source>
        <dbReference type="ARBA" id="ARBA00023274"/>
    </source>
</evidence>
<dbReference type="EMBL" id="MU150292">
    <property type="protein sequence ID" value="KAF9460876.1"/>
    <property type="molecule type" value="Genomic_DNA"/>
</dbReference>
<dbReference type="GO" id="GO:0005739">
    <property type="term" value="C:mitochondrion"/>
    <property type="evidence" value="ECO:0007669"/>
    <property type="project" value="UniProtKB-SubCell"/>
</dbReference>
<protein>
    <recommendedName>
        <fullName evidence="6">Small ribosomal subunit protein mS33</fullName>
    </recommendedName>
</protein>
<evidence type="ECO:0000313" key="8">
    <source>
        <dbReference type="EMBL" id="KAF9460876.1"/>
    </source>
</evidence>
<evidence type="ECO:0000256" key="7">
    <source>
        <dbReference type="SAM" id="MobiDB-lite"/>
    </source>
</evidence>
<dbReference type="OrthoDB" id="2257454at2759"/>
<name>A0A9P5Y3Z3_9AGAR</name>
<dbReference type="Pfam" id="PF08293">
    <property type="entry name" value="MRP-S33"/>
    <property type="match status" value="1"/>
</dbReference>
<dbReference type="GO" id="GO:1990904">
    <property type="term" value="C:ribonucleoprotein complex"/>
    <property type="evidence" value="ECO:0007669"/>
    <property type="project" value="UniProtKB-KW"/>
</dbReference>
<dbReference type="PANTHER" id="PTHR13362:SF2">
    <property type="entry name" value="SMALL RIBOSOMAL SUBUNIT PROTEIN MS33"/>
    <property type="match status" value="1"/>
</dbReference>
<keyword evidence="9" id="KW-1185">Reference proteome</keyword>
<reference evidence="8" key="1">
    <citation type="submission" date="2020-11" db="EMBL/GenBank/DDBJ databases">
        <authorList>
            <consortium name="DOE Joint Genome Institute"/>
            <person name="Ahrendt S."/>
            <person name="Riley R."/>
            <person name="Andreopoulos W."/>
            <person name="Labutti K."/>
            <person name="Pangilinan J."/>
            <person name="Ruiz-Duenas F.J."/>
            <person name="Barrasa J.M."/>
            <person name="Sanchez-Garcia M."/>
            <person name="Camarero S."/>
            <person name="Miyauchi S."/>
            <person name="Serrano A."/>
            <person name="Linde D."/>
            <person name="Babiker R."/>
            <person name="Drula E."/>
            <person name="Ayuso-Fernandez I."/>
            <person name="Pacheco R."/>
            <person name="Padilla G."/>
            <person name="Ferreira P."/>
            <person name="Barriuso J."/>
            <person name="Kellner H."/>
            <person name="Castanera R."/>
            <person name="Alfaro M."/>
            <person name="Ramirez L."/>
            <person name="Pisabarro A.G."/>
            <person name="Kuo A."/>
            <person name="Tritt A."/>
            <person name="Lipzen A."/>
            <person name="He G."/>
            <person name="Yan M."/>
            <person name="Ng V."/>
            <person name="Cullen D."/>
            <person name="Martin F."/>
            <person name="Rosso M.-N."/>
            <person name="Henrissat B."/>
            <person name="Hibbett D."/>
            <person name="Martinez A.T."/>
            <person name="Grigoriev I.V."/>
        </authorList>
    </citation>
    <scope>NUCLEOTIDE SEQUENCE</scope>
    <source>
        <strain evidence="8">CBS 247.69</strain>
    </source>
</reference>
<evidence type="ECO:0000256" key="6">
    <source>
        <dbReference type="ARBA" id="ARBA00035132"/>
    </source>
</evidence>
<keyword evidence="3" id="KW-0689">Ribosomal protein</keyword>
<comment type="similarity">
    <text evidence="2">Belongs to the mitochondrion-specific ribosomal protein mS33 family.</text>
</comment>
<dbReference type="InterPro" id="IPR013219">
    <property type="entry name" value="Ribosomal_mS33"/>
</dbReference>
<keyword evidence="5" id="KW-0687">Ribonucleoprotein</keyword>
<proteinExistence type="inferred from homology"/>
<evidence type="ECO:0000256" key="1">
    <source>
        <dbReference type="ARBA" id="ARBA00004173"/>
    </source>
</evidence>
<dbReference type="GO" id="GO:0005840">
    <property type="term" value="C:ribosome"/>
    <property type="evidence" value="ECO:0007669"/>
    <property type="project" value="UniProtKB-KW"/>
</dbReference>
<organism evidence="8 9">
    <name type="scientific">Collybia nuda</name>
    <dbReference type="NCBI Taxonomy" id="64659"/>
    <lineage>
        <taxon>Eukaryota</taxon>
        <taxon>Fungi</taxon>
        <taxon>Dikarya</taxon>
        <taxon>Basidiomycota</taxon>
        <taxon>Agaricomycotina</taxon>
        <taxon>Agaricomycetes</taxon>
        <taxon>Agaricomycetidae</taxon>
        <taxon>Agaricales</taxon>
        <taxon>Tricholomatineae</taxon>
        <taxon>Clitocybaceae</taxon>
        <taxon>Collybia</taxon>
    </lineage>
</organism>
<keyword evidence="4" id="KW-0496">Mitochondrion</keyword>
<evidence type="ECO:0000256" key="4">
    <source>
        <dbReference type="ARBA" id="ARBA00023128"/>
    </source>
</evidence>
<feature type="region of interest" description="Disordered" evidence="7">
    <location>
        <begin position="77"/>
        <end position="106"/>
    </location>
</feature>
<evidence type="ECO:0000256" key="3">
    <source>
        <dbReference type="ARBA" id="ARBA00022980"/>
    </source>
</evidence>
<sequence length="106" mass="12102">MAAVIPSRITALTKLRCSIFGTSYNPTGLRTGAKYLRARLRGPSMVKYYPPVINIAQLARKYPELELVDEVEEQRWQDVEDRKKRGKGAPKKAKSKADSRRVARKR</sequence>
<feature type="compositionally biased region" description="Basic residues" evidence="7">
    <location>
        <begin position="84"/>
        <end position="94"/>
    </location>
</feature>
<accession>A0A9P5Y3Z3</accession>
<dbReference type="AlphaFoldDB" id="A0A9P5Y3Z3"/>
<feature type="compositionally biased region" description="Basic and acidic residues" evidence="7">
    <location>
        <begin position="95"/>
        <end position="106"/>
    </location>
</feature>
<evidence type="ECO:0000313" key="9">
    <source>
        <dbReference type="Proteomes" id="UP000807353"/>
    </source>
</evidence>
<comment type="caution">
    <text evidence="8">The sequence shown here is derived from an EMBL/GenBank/DDBJ whole genome shotgun (WGS) entry which is preliminary data.</text>
</comment>
<comment type="subcellular location">
    <subcellularLocation>
        <location evidence="1">Mitochondrion</location>
    </subcellularLocation>
</comment>
<dbReference type="Proteomes" id="UP000807353">
    <property type="component" value="Unassembled WGS sequence"/>
</dbReference>
<dbReference type="PANTHER" id="PTHR13362">
    <property type="entry name" value="MITOCHONDRIAL RIBOSOMAL PROTEIN S33"/>
    <property type="match status" value="1"/>
</dbReference>
<gene>
    <name evidence="8" type="ORF">BDZ94DRAFT_1264929</name>
</gene>
<evidence type="ECO:0000256" key="2">
    <source>
        <dbReference type="ARBA" id="ARBA00008970"/>
    </source>
</evidence>